<name>A0A8J6HVV5_TENMO</name>
<organism evidence="1 2">
    <name type="scientific">Tenebrio molitor</name>
    <name type="common">Yellow mealworm beetle</name>
    <dbReference type="NCBI Taxonomy" id="7067"/>
    <lineage>
        <taxon>Eukaryota</taxon>
        <taxon>Metazoa</taxon>
        <taxon>Ecdysozoa</taxon>
        <taxon>Arthropoda</taxon>
        <taxon>Hexapoda</taxon>
        <taxon>Insecta</taxon>
        <taxon>Pterygota</taxon>
        <taxon>Neoptera</taxon>
        <taxon>Endopterygota</taxon>
        <taxon>Coleoptera</taxon>
        <taxon>Polyphaga</taxon>
        <taxon>Cucujiformia</taxon>
        <taxon>Tenebrionidae</taxon>
        <taxon>Tenebrio</taxon>
    </lineage>
</organism>
<keyword evidence="2" id="KW-1185">Reference proteome</keyword>
<accession>A0A8J6HVV5</accession>
<dbReference type="Proteomes" id="UP000719412">
    <property type="component" value="Unassembled WGS sequence"/>
</dbReference>
<reference evidence="1" key="1">
    <citation type="journal article" date="2020" name="J Insects Food Feed">
        <title>The yellow mealworm (Tenebrio molitor) genome: a resource for the emerging insects as food and feed industry.</title>
        <authorList>
            <person name="Eriksson T."/>
            <person name="Andere A."/>
            <person name="Kelstrup H."/>
            <person name="Emery V."/>
            <person name="Picard C."/>
        </authorList>
    </citation>
    <scope>NUCLEOTIDE SEQUENCE</scope>
    <source>
        <strain evidence="1">Stoneville</strain>
        <tissue evidence="1">Whole head</tissue>
    </source>
</reference>
<gene>
    <name evidence="1" type="ORF">GEV33_001121</name>
</gene>
<sequence>MTTFWILQAIKVELAPQEVMLLSSLMTMRNCITLPRTPTIRTVNLTSQLTRLEHQVLVFFFPSFRPPSHHVRFCGAEKLNNRNGFGLNVEKETMFGLVAERCLAMGNAQFQKEYVRSINRSCSLTWLKNTEHGFSHVLSKQTLLLSLPNIAVDFPEKHGSRRIVRSLSALNKKAPTPSHTWIAPDESKHLYLLGFQQLHPGRYHRVGSPSLSVLFLPVLWEDSSVGRRIYGADSGSESSISWSSSSVFLSKLTIPQLLRCPAAPSRKLNRRTLYLLTVEMAWKTAFSHRV</sequence>
<dbReference type="EMBL" id="JABDTM020006859">
    <property type="protein sequence ID" value="KAH0821670.1"/>
    <property type="molecule type" value="Genomic_DNA"/>
</dbReference>
<comment type="caution">
    <text evidence="1">The sequence shown here is derived from an EMBL/GenBank/DDBJ whole genome shotgun (WGS) entry which is preliminary data.</text>
</comment>
<dbReference type="AlphaFoldDB" id="A0A8J6HVV5"/>
<evidence type="ECO:0000313" key="1">
    <source>
        <dbReference type="EMBL" id="KAH0821670.1"/>
    </source>
</evidence>
<proteinExistence type="predicted"/>
<evidence type="ECO:0000313" key="2">
    <source>
        <dbReference type="Proteomes" id="UP000719412"/>
    </source>
</evidence>
<reference evidence="1" key="2">
    <citation type="submission" date="2021-08" db="EMBL/GenBank/DDBJ databases">
        <authorList>
            <person name="Eriksson T."/>
        </authorList>
    </citation>
    <scope>NUCLEOTIDE SEQUENCE</scope>
    <source>
        <strain evidence="1">Stoneville</strain>
        <tissue evidence="1">Whole head</tissue>
    </source>
</reference>
<protein>
    <submittedName>
        <fullName evidence="1">Uncharacterized protein</fullName>
    </submittedName>
</protein>